<keyword evidence="6" id="KW-0645">Protease</keyword>
<dbReference type="AlphaFoldDB" id="A0A642UQW2"/>
<evidence type="ECO:0000259" key="9">
    <source>
        <dbReference type="PROSITE" id="PS51767"/>
    </source>
</evidence>
<sequence length="391" mass="42356">MVHIAYPFLISLAAALVVRDKAPQPLSFTLNKKSQPKLVHPHHPLGKSDPTANDSKVESNSSDQDVKIFADGDTYLIDLGVIDENQKLQVVLDTGSADLWVDAKQLKDTKGFTKNGQSFGIAYGDRSTVRGSFGTSSVWLDNGVEVKDLQWALATDVRLTSGYIPGILGVGKEINEAGYYSTHKTYPNFTQKLKDEGYIKSNSYSYYLNKLGTATGTVTFGGRDLAKVKGPVATITPSTSDDDARFDSITVSKISTSDGNSAGSVEAILDTGTTLTFLPYDTVNALSVPGVYADWSGTFYIESNPPSDKYVSYWFNDTEIKVSYADLAIPETDDNGNPTGRFIFGIQGSSGGTYILGDTFLRSAYITVNHDTNQVLISDVNYTDAENIVSI</sequence>
<dbReference type="GO" id="GO:0004190">
    <property type="term" value="F:aspartic-type endopeptidase activity"/>
    <property type="evidence" value="ECO:0007669"/>
    <property type="project" value="UniProtKB-KW"/>
</dbReference>
<dbReference type="GO" id="GO:0006508">
    <property type="term" value="P:proteolysis"/>
    <property type="evidence" value="ECO:0007669"/>
    <property type="project" value="UniProtKB-KW"/>
</dbReference>
<dbReference type="RefSeq" id="XP_034012885.1">
    <property type="nucleotide sequence ID" value="XM_034154815.1"/>
</dbReference>
<evidence type="ECO:0000256" key="8">
    <source>
        <dbReference type="SAM" id="SignalP"/>
    </source>
</evidence>
<dbReference type="PANTHER" id="PTHR47966:SF65">
    <property type="entry name" value="ASPARTIC-TYPE ENDOPEPTIDASE"/>
    <property type="match status" value="1"/>
</dbReference>
<gene>
    <name evidence="10" type="ORF">DIURU_002190</name>
</gene>
<feature type="domain" description="Peptidase A1" evidence="9">
    <location>
        <begin position="75"/>
        <end position="378"/>
    </location>
</feature>
<dbReference type="InterPro" id="IPR001461">
    <property type="entry name" value="Aspartic_peptidase_A1"/>
</dbReference>
<dbReference type="Pfam" id="PF00026">
    <property type="entry name" value="Asp"/>
    <property type="match status" value="1"/>
</dbReference>
<feature type="active site" evidence="5">
    <location>
        <position position="270"/>
    </location>
</feature>
<comment type="similarity">
    <text evidence="1 6">Belongs to the peptidase A1 family.</text>
</comment>
<feature type="signal peptide" evidence="8">
    <location>
        <begin position="1"/>
        <end position="15"/>
    </location>
</feature>
<dbReference type="PANTHER" id="PTHR47966">
    <property type="entry name" value="BETA-SITE APP-CLEAVING ENZYME, ISOFORM A-RELATED"/>
    <property type="match status" value="1"/>
</dbReference>
<keyword evidence="3 6" id="KW-0064">Aspartyl protease</keyword>
<proteinExistence type="inferred from homology"/>
<evidence type="ECO:0000313" key="11">
    <source>
        <dbReference type="Proteomes" id="UP000449547"/>
    </source>
</evidence>
<comment type="caution">
    <text evidence="10">The sequence shown here is derived from an EMBL/GenBank/DDBJ whole genome shotgun (WGS) entry which is preliminary data.</text>
</comment>
<evidence type="ECO:0000256" key="4">
    <source>
        <dbReference type="ARBA" id="ARBA00023157"/>
    </source>
</evidence>
<feature type="chain" id="PRO_5024904617" description="Peptidase A1 domain-containing protein" evidence="8">
    <location>
        <begin position="16"/>
        <end position="391"/>
    </location>
</feature>
<keyword evidence="11" id="KW-1185">Reference proteome</keyword>
<dbReference type="SUPFAM" id="SSF50630">
    <property type="entry name" value="Acid proteases"/>
    <property type="match status" value="1"/>
</dbReference>
<dbReference type="InterPro" id="IPR021109">
    <property type="entry name" value="Peptidase_aspartic_dom_sf"/>
</dbReference>
<dbReference type="Gene3D" id="2.40.70.10">
    <property type="entry name" value="Acid Proteases"/>
    <property type="match status" value="2"/>
</dbReference>
<evidence type="ECO:0000256" key="5">
    <source>
        <dbReference type="PIRSR" id="PIRSR601461-1"/>
    </source>
</evidence>
<dbReference type="PROSITE" id="PS51767">
    <property type="entry name" value="PEPTIDASE_A1"/>
    <property type="match status" value="1"/>
</dbReference>
<dbReference type="GeneID" id="54780841"/>
<accession>A0A642UQW2</accession>
<evidence type="ECO:0000256" key="1">
    <source>
        <dbReference type="ARBA" id="ARBA00007447"/>
    </source>
</evidence>
<dbReference type="InterPro" id="IPR033121">
    <property type="entry name" value="PEPTIDASE_A1"/>
</dbReference>
<dbReference type="OMA" id="VHIAYPF"/>
<dbReference type="GO" id="GO:0005576">
    <property type="term" value="C:extracellular region"/>
    <property type="evidence" value="ECO:0007669"/>
    <property type="project" value="UniProtKB-ARBA"/>
</dbReference>
<feature type="region of interest" description="Disordered" evidence="7">
    <location>
        <begin position="30"/>
        <end position="60"/>
    </location>
</feature>
<feature type="active site" evidence="5">
    <location>
        <position position="93"/>
    </location>
</feature>
<reference evidence="10 11" key="1">
    <citation type="submission" date="2019-07" db="EMBL/GenBank/DDBJ databases">
        <title>Genome assembly of two rare yeast pathogens: Diutina rugosa and Trichomonascus ciferrii.</title>
        <authorList>
            <person name="Mixao V."/>
            <person name="Saus E."/>
            <person name="Hansen A."/>
            <person name="Lass-Flor C."/>
            <person name="Gabaldon T."/>
        </authorList>
    </citation>
    <scope>NUCLEOTIDE SEQUENCE [LARGE SCALE GENOMIC DNA]</scope>
    <source>
        <strain evidence="10 11">CBS 613</strain>
    </source>
</reference>
<dbReference type="VEuPathDB" id="FungiDB:DIURU_002190"/>
<dbReference type="PRINTS" id="PR00792">
    <property type="entry name" value="PEPSIN"/>
</dbReference>
<keyword evidence="6" id="KW-0378">Hydrolase</keyword>
<dbReference type="OrthoDB" id="771136at2759"/>
<evidence type="ECO:0000256" key="2">
    <source>
        <dbReference type="ARBA" id="ARBA00022729"/>
    </source>
</evidence>
<keyword evidence="4" id="KW-1015">Disulfide bond</keyword>
<name>A0A642UQW2_DIURU</name>
<dbReference type="Proteomes" id="UP000449547">
    <property type="component" value="Unassembled WGS sequence"/>
</dbReference>
<evidence type="ECO:0000313" key="10">
    <source>
        <dbReference type="EMBL" id="KAA8903679.1"/>
    </source>
</evidence>
<dbReference type="InterPro" id="IPR001969">
    <property type="entry name" value="Aspartic_peptidase_AS"/>
</dbReference>
<keyword evidence="2 8" id="KW-0732">Signal</keyword>
<evidence type="ECO:0000256" key="3">
    <source>
        <dbReference type="ARBA" id="ARBA00022750"/>
    </source>
</evidence>
<feature type="compositionally biased region" description="Polar residues" evidence="7">
    <location>
        <begin position="50"/>
        <end position="60"/>
    </location>
</feature>
<dbReference type="PROSITE" id="PS00141">
    <property type="entry name" value="ASP_PROTEASE"/>
    <property type="match status" value="2"/>
</dbReference>
<evidence type="ECO:0000256" key="6">
    <source>
        <dbReference type="RuleBase" id="RU000454"/>
    </source>
</evidence>
<organism evidence="10 11">
    <name type="scientific">Diutina rugosa</name>
    <name type="common">Yeast</name>
    <name type="synonym">Candida rugosa</name>
    <dbReference type="NCBI Taxonomy" id="5481"/>
    <lineage>
        <taxon>Eukaryota</taxon>
        <taxon>Fungi</taxon>
        <taxon>Dikarya</taxon>
        <taxon>Ascomycota</taxon>
        <taxon>Saccharomycotina</taxon>
        <taxon>Pichiomycetes</taxon>
        <taxon>Debaryomycetaceae</taxon>
        <taxon>Diutina</taxon>
    </lineage>
</organism>
<dbReference type="EMBL" id="SWFT01000066">
    <property type="protein sequence ID" value="KAA8903679.1"/>
    <property type="molecule type" value="Genomic_DNA"/>
</dbReference>
<protein>
    <recommendedName>
        <fullName evidence="9">Peptidase A1 domain-containing protein</fullName>
    </recommendedName>
</protein>
<evidence type="ECO:0000256" key="7">
    <source>
        <dbReference type="SAM" id="MobiDB-lite"/>
    </source>
</evidence>